<sequence length="109" mass="12777">MRKKNGSIPLSMHCRDFNVVASPNEMVGGTPFNHNSARYYYEFLDRTYLMEIPSKGGTYNWSNQRSNEDAIFEKLDRALSSLEWSFLFPELSQSWMLLLLHIIPHYPID</sequence>
<proteinExistence type="predicted"/>
<comment type="caution">
    <text evidence="1">The sequence shown here is derived from an EMBL/GenBank/DDBJ whole genome shotgun (WGS) entry which is preliminary data.</text>
</comment>
<name>A0ABR2QY40_9ROSI</name>
<evidence type="ECO:0000313" key="2">
    <source>
        <dbReference type="Proteomes" id="UP001396334"/>
    </source>
</evidence>
<protein>
    <submittedName>
        <fullName evidence="1">Uncharacterized protein</fullName>
    </submittedName>
</protein>
<reference evidence="1 2" key="1">
    <citation type="journal article" date="2024" name="G3 (Bethesda)">
        <title>Genome assembly of Hibiscus sabdariffa L. provides insights into metabolisms of medicinal natural products.</title>
        <authorList>
            <person name="Kim T."/>
        </authorList>
    </citation>
    <scope>NUCLEOTIDE SEQUENCE [LARGE SCALE GENOMIC DNA]</scope>
    <source>
        <strain evidence="1">TK-2024</strain>
        <tissue evidence="1">Old leaves</tissue>
    </source>
</reference>
<gene>
    <name evidence="1" type="ORF">V6N11_042826</name>
</gene>
<dbReference type="EMBL" id="JBBPBN010000030">
    <property type="protein sequence ID" value="KAK9005391.1"/>
    <property type="molecule type" value="Genomic_DNA"/>
</dbReference>
<keyword evidence="2" id="KW-1185">Reference proteome</keyword>
<organism evidence="1 2">
    <name type="scientific">Hibiscus sabdariffa</name>
    <name type="common">roselle</name>
    <dbReference type="NCBI Taxonomy" id="183260"/>
    <lineage>
        <taxon>Eukaryota</taxon>
        <taxon>Viridiplantae</taxon>
        <taxon>Streptophyta</taxon>
        <taxon>Embryophyta</taxon>
        <taxon>Tracheophyta</taxon>
        <taxon>Spermatophyta</taxon>
        <taxon>Magnoliopsida</taxon>
        <taxon>eudicotyledons</taxon>
        <taxon>Gunneridae</taxon>
        <taxon>Pentapetalae</taxon>
        <taxon>rosids</taxon>
        <taxon>malvids</taxon>
        <taxon>Malvales</taxon>
        <taxon>Malvaceae</taxon>
        <taxon>Malvoideae</taxon>
        <taxon>Hibiscus</taxon>
    </lineage>
</organism>
<dbReference type="PANTHER" id="PTHR33710">
    <property type="entry name" value="BNAC02G09200D PROTEIN"/>
    <property type="match status" value="1"/>
</dbReference>
<evidence type="ECO:0000313" key="1">
    <source>
        <dbReference type="EMBL" id="KAK9005391.1"/>
    </source>
</evidence>
<dbReference type="Proteomes" id="UP001396334">
    <property type="component" value="Unassembled WGS sequence"/>
</dbReference>
<dbReference type="PANTHER" id="PTHR33710:SF71">
    <property type="entry name" value="ENDONUCLEASE_EXONUCLEASE_PHOSPHATASE DOMAIN-CONTAINING PROTEIN"/>
    <property type="match status" value="1"/>
</dbReference>
<accession>A0ABR2QY40</accession>